<proteinExistence type="predicted"/>
<keyword evidence="2" id="KW-1185">Reference proteome</keyword>
<gene>
    <name evidence="1" type="ORF">EG346_15970</name>
</gene>
<dbReference type="AlphaFoldDB" id="A0A3G6M8V8"/>
<reference evidence="2" key="1">
    <citation type="submission" date="2018-11" db="EMBL/GenBank/DDBJ databases">
        <title>Proposal to divide the Flavobacteriaceae and reorganize its genera based on Amino Acid Identity values calculated from whole genome sequences.</title>
        <authorList>
            <person name="Nicholson A.C."/>
            <person name="Gulvik C.A."/>
            <person name="Whitney A.M."/>
            <person name="Humrighouse B.W."/>
            <person name="Bell M."/>
            <person name="Holmes B."/>
            <person name="Steigerwalt A.G."/>
            <person name="Villarma A."/>
            <person name="Sheth M."/>
            <person name="Batra D."/>
            <person name="Pryor J."/>
            <person name="Bernardet J.-F."/>
            <person name="Hugo C."/>
            <person name="Kampfer P."/>
            <person name="Newman J."/>
            <person name="McQuiston J.R."/>
        </authorList>
    </citation>
    <scope>NUCLEOTIDE SEQUENCE [LARGE SCALE GENOMIC DNA]</scope>
    <source>
        <strain evidence="2">G0188</strain>
    </source>
</reference>
<dbReference type="KEGG" id="ccau:EG346_15970"/>
<protein>
    <submittedName>
        <fullName evidence="1">Uncharacterized protein</fullName>
    </submittedName>
</protein>
<dbReference type="EMBL" id="CP033920">
    <property type="protein sequence ID" value="AZA49583.1"/>
    <property type="molecule type" value="Genomic_DNA"/>
</dbReference>
<evidence type="ECO:0000313" key="1">
    <source>
        <dbReference type="EMBL" id="AZA49583.1"/>
    </source>
</evidence>
<dbReference type="RefSeq" id="WP_123879945.1">
    <property type="nucleotide sequence ID" value="NZ_CP033920.1"/>
</dbReference>
<accession>A0A3G6M8V8</accession>
<dbReference type="Proteomes" id="UP000273270">
    <property type="component" value="Chromosome"/>
</dbReference>
<evidence type="ECO:0000313" key="2">
    <source>
        <dbReference type="Proteomes" id="UP000273270"/>
    </source>
</evidence>
<name>A0A3G6M8V8_CHRCU</name>
<dbReference type="OrthoDB" id="1450768at2"/>
<organism evidence="1 2">
    <name type="scientific">Chryseobacterium carnipullorum</name>
    <dbReference type="NCBI Taxonomy" id="1124835"/>
    <lineage>
        <taxon>Bacteria</taxon>
        <taxon>Pseudomonadati</taxon>
        <taxon>Bacteroidota</taxon>
        <taxon>Flavobacteriia</taxon>
        <taxon>Flavobacteriales</taxon>
        <taxon>Weeksellaceae</taxon>
        <taxon>Chryseobacterium group</taxon>
        <taxon>Chryseobacterium</taxon>
    </lineage>
</organism>
<sequence length="107" mass="12499">MTHTINLEDTPLNMDVFRLASVEAFNSFIDKPKKLDTPCEFFRKNKLSSFRYKILEQGDVRLSVISPSGSEHYAIQRNFALAYIKLVRSYYSKKFDLNHEKRTNATC</sequence>